<reference evidence="2" key="1">
    <citation type="journal article" date="2021" name="Science">
        <title>Hunting the eagle killer: A cyanobacterial neurotoxin causes vacuolar myelinopathy.</title>
        <authorList>
            <person name="Breinlinger S."/>
            <person name="Phillips T.J."/>
            <person name="Haram B.N."/>
            <person name="Mares J."/>
            <person name="Martinez Yerena J.A."/>
            <person name="Hrouzek P."/>
            <person name="Sobotka R."/>
            <person name="Henderson W.M."/>
            <person name="Schmieder P."/>
            <person name="Williams S.M."/>
            <person name="Lauderdale J.D."/>
            <person name="Wilde H.D."/>
            <person name="Gerrin W."/>
            <person name="Kust A."/>
            <person name="Washington J.W."/>
            <person name="Wagner C."/>
            <person name="Geier B."/>
            <person name="Liebeke M."/>
            <person name="Enke H."/>
            <person name="Niedermeyer T.H.J."/>
            <person name="Wilde S.B."/>
        </authorList>
    </citation>
    <scope>NUCLEOTIDE SEQUENCE [LARGE SCALE GENOMIC DNA]</scope>
    <source>
        <strain evidence="2">Thurmond2011</strain>
    </source>
</reference>
<gene>
    <name evidence="1" type="ORF">G7B40_019065</name>
</gene>
<sequence length="76" mass="8039">MKAIENNTLFTEISAEESAIVSGGEAIKIGVSVPQQIFALGAAIYTFNTTGNAALANSVLTTQYNRSYASEIDFGF</sequence>
<dbReference type="AlphaFoldDB" id="A0AAP5I7W6"/>
<accession>A0AAP5I7W6</accession>
<dbReference type="EMBL" id="JAALHA020000009">
    <property type="protein sequence ID" value="MDR9896648.1"/>
    <property type="molecule type" value="Genomic_DNA"/>
</dbReference>
<comment type="caution">
    <text evidence="1">The sequence shown here is derived from an EMBL/GenBank/DDBJ whole genome shotgun (WGS) entry which is preliminary data.</text>
</comment>
<evidence type="ECO:0000313" key="2">
    <source>
        <dbReference type="Proteomes" id="UP000667802"/>
    </source>
</evidence>
<dbReference type="Proteomes" id="UP000667802">
    <property type="component" value="Unassembled WGS sequence"/>
</dbReference>
<organism evidence="1 2">
    <name type="scientific">Aetokthonos hydrillicola Thurmond2011</name>
    <dbReference type="NCBI Taxonomy" id="2712845"/>
    <lineage>
        <taxon>Bacteria</taxon>
        <taxon>Bacillati</taxon>
        <taxon>Cyanobacteriota</taxon>
        <taxon>Cyanophyceae</taxon>
        <taxon>Nostocales</taxon>
        <taxon>Hapalosiphonaceae</taxon>
        <taxon>Aetokthonos</taxon>
    </lineage>
</organism>
<name>A0AAP5I7W6_9CYAN</name>
<evidence type="ECO:0000313" key="1">
    <source>
        <dbReference type="EMBL" id="MDR9896648.1"/>
    </source>
</evidence>
<dbReference type="RefSeq" id="WP_310834004.1">
    <property type="nucleotide sequence ID" value="NZ_JAALHA020000009.1"/>
</dbReference>
<protein>
    <submittedName>
        <fullName evidence="1">Uncharacterized protein</fullName>
    </submittedName>
</protein>
<keyword evidence="2" id="KW-1185">Reference proteome</keyword>
<proteinExistence type="predicted"/>